<organism evidence="1">
    <name type="scientific">Opuntia streptacantha</name>
    <name type="common">Prickly pear cactus</name>
    <name type="synonym">Opuntia cardona</name>
    <dbReference type="NCBI Taxonomy" id="393608"/>
    <lineage>
        <taxon>Eukaryota</taxon>
        <taxon>Viridiplantae</taxon>
        <taxon>Streptophyta</taxon>
        <taxon>Embryophyta</taxon>
        <taxon>Tracheophyta</taxon>
        <taxon>Spermatophyta</taxon>
        <taxon>Magnoliopsida</taxon>
        <taxon>eudicotyledons</taxon>
        <taxon>Gunneridae</taxon>
        <taxon>Pentapetalae</taxon>
        <taxon>Caryophyllales</taxon>
        <taxon>Cactineae</taxon>
        <taxon>Cactaceae</taxon>
        <taxon>Opuntioideae</taxon>
        <taxon>Opuntia</taxon>
    </lineage>
</organism>
<dbReference type="AlphaFoldDB" id="A0A7C8Z953"/>
<reference evidence="1" key="2">
    <citation type="submission" date="2020-07" db="EMBL/GenBank/DDBJ databases">
        <authorList>
            <person name="Vera ALvarez R."/>
            <person name="Arias-Moreno D.M."/>
            <person name="Jimenez-Jacinto V."/>
            <person name="Jimenez-Bremont J.F."/>
            <person name="Swaminathan K."/>
            <person name="Moose S.P."/>
            <person name="Guerrero-Gonzalez M.L."/>
            <person name="Marino-Ramirez L."/>
            <person name="Landsman D."/>
            <person name="Rodriguez-Kessler M."/>
            <person name="Delgado-Sanchez P."/>
        </authorList>
    </citation>
    <scope>NUCLEOTIDE SEQUENCE</scope>
    <source>
        <tissue evidence="1">Cladode</tissue>
    </source>
</reference>
<dbReference type="EMBL" id="GISG01062690">
    <property type="protein sequence ID" value="MBA4627590.1"/>
    <property type="molecule type" value="Transcribed_RNA"/>
</dbReference>
<dbReference type="EMBL" id="GISG01100612">
    <property type="protein sequence ID" value="MBA4636510.1"/>
    <property type="molecule type" value="Transcribed_RNA"/>
</dbReference>
<dbReference type="EMBL" id="GISG01062691">
    <property type="protein sequence ID" value="MBA4627591.1"/>
    <property type="molecule type" value="Transcribed_RNA"/>
</dbReference>
<name>A0A7C8Z953_OPUST</name>
<accession>A0A7C8Z953</accession>
<sequence>MSPGSRARFGSTCPEPMANGEASFVASPSSLIGLPELSSGFAVVIIADLIAAGLQVGCAALRRAATPEAWGHAMDVPDIRVYSLDKMILLPIIAAPTEGT</sequence>
<evidence type="ECO:0000313" key="1">
    <source>
        <dbReference type="EMBL" id="MBA4636510.1"/>
    </source>
</evidence>
<proteinExistence type="predicted"/>
<reference evidence="1" key="1">
    <citation type="journal article" date="2013" name="J. Plant Res.">
        <title>Effect of fungi and light on seed germination of three Opuntia species from semiarid lands of central Mexico.</title>
        <authorList>
            <person name="Delgado-Sanchez P."/>
            <person name="Jimenez-Bremont J.F."/>
            <person name="Guerrero-Gonzalez Mde L."/>
            <person name="Flores J."/>
        </authorList>
    </citation>
    <scope>NUCLEOTIDE SEQUENCE</scope>
    <source>
        <tissue evidence="1">Cladode</tissue>
    </source>
</reference>
<protein>
    <submittedName>
        <fullName evidence="1">Uncharacterized protein</fullName>
    </submittedName>
</protein>